<organism evidence="17 18">
    <name type="scientific">Candidatus Portnoybacteria bacterium CG10_big_fil_rev_8_21_14_0_10_36_7</name>
    <dbReference type="NCBI Taxonomy" id="1974812"/>
    <lineage>
        <taxon>Bacteria</taxon>
        <taxon>Candidatus Portnoyibacteriota</taxon>
    </lineage>
</organism>
<dbReference type="InterPro" id="IPR044722">
    <property type="entry name" value="SecA_SF2_C"/>
</dbReference>
<dbReference type="Pfam" id="PF07516">
    <property type="entry name" value="SecA_SW"/>
    <property type="match status" value="1"/>
</dbReference>
<keyword evidence="4" id="KW-0813">Transport</keyword>
<dbReference type="InterPro" id="IPR011116">
    <property type="entry name" value="SecA_Wing/Scaffold"/>
</dbReference>
<dbReference type="Gene3D" id="1.10.3060.10">
    <property type="entry name" value="Helical scaffold and wing domains of SecA"/>
    <property type="match status" value="1"/>
</dbReference>
<dbReference type="GO" id="GO:0006886">
    <property type="term" value="P:intracellular protein transport"/>
    <property type="evidence" value="ECO:0007669"/>
    <property type="project" value="InterPro"/>
</dbReference>
<dbReference type="InterPro" id="IPR027417">
    <property type="entry name" value="P-loop_NTPase"/>
</dbReference>
<comment type="similarity">
    <text evidence="3">Belongs to the SecA family.</text>
</comment>
<dbReference type="SUPFAM" id="SSF52540">
    <property type="entry name" value="P-loop containing nucleoside triphosphate hydrolases"/>
    <property type="match status" value="1"/>
</dbReference>
<dbReference type="SUPFAM" id="SSF81886">
    <property type="entry name" value="Helical scaffold and wing domains of SecA"/>
    <property type="match status" value="1"/>
</dbReference>
<evidence type="ECO:0000256" key="6">
    <source>
        <dbReference type="ARBA" id="ARBA00022490"/>
    </source>
</evidence>
<dbReference type="GO" id="GO:0017038">
    <property type="term" value="P:protein import"/>
    <property type="evidence" value="ECO:0007669"/>
    <property type="project" value="InterPro"/>
</dbReference>
<evidence type="ECO:0000256" key="14">
    <source>
        <dbReference type="ARBA" id="ARBA00023136"/>
    </source>
</evidence>
<evidence type="ECO:0000256" key="12">
    <source>
        <dbReference type="ARBA" id="ARBA00022967"/>
    </source>
</evidence>
<keyword evidence="14" id="KW-0472">Membrane</keyword>
<dbReference type="Pfam" id="PF02810">
    <property type="entry name" value="SEC-C"/>
    <property type="match status" value="1"/>
</dbReference>
<sequence length="326" mass="37199">LFVIGTERHEARRIDDQLRGRAGRQGDAGASRFFVSLKDDLMRIFGSERIQSILTTLKMPEDQPIENGIISKAIESAQAKIEGFNFDSRKHVLEYDDVMNKQRETIYKRRKELLEPTTDLKVMILNMVAQEIEKIAGFHTAGRPDEWNRKEIVETFFAIFPMPQDAPEKINSFSSPEEIIEYAIDISKTAYEAKEKELGLEATRQIEKVILLRSLDTIWMDHLDEMEHLRDSVKLRAYGQKDPLVEYKNEGHKMFQGLFGVIQTNVVTVIYKVGIMKEPKLPEKVIEMGPAKTLGNSSVAPTKKEPGRNDPCPCGSGKKYKKCHGQ</sequence>
<dbReference type="EMBL" id="PFDW01000030">
    <property type="protein sequence ID" value="PJE58319.1"/>
    <property type="molecule type" value="Genomic_DNA"/>
</dbReference>
<keyword evidence="11" id="KW-0653">Protein transport</keyword>
<evidence type="ECO:0000313" key="18">
    <source>
        <dbReference type="Proteomes" id="UP000231450"/>
    </source>
</evidence>
<keyword evidence="12" id="KW-1278">Translocase</keyword>
<evidence type="ECO:0000256" key="13">
    <source>
        <dbReference type="ARBA" id="ARBA00023010"/>
    </source>
</evidence>
<dbReference type="InterPro" id="IPR014018">
    <property type="entry name" value="SecA_motor_DEAD"/>
</dbReference>
<dbReference type="GO" id="GO:0005829">
    <property type="term" value="C:cytosol"/>
    <property type="evidence" value="ECO:0007669"/>
    <property type="project" value="TreeGrafter"/>
</dbReference>
<dbReference type="GO" id="GO:0005524">
    <property type="term" value="F:ATP binding"/>
    <property type="evidence" value="ECO:0007669"/>
    <property type="project" value="UniProtKB-KW"/>
</dbReference>
<evidence type="ECO:0000259" key="16">
    <source>
        <dbReference type="PROSITE" id="PS51196"/>
    </source>
</evidence>
<keyword evidence="9" id="KW-0862">Zinc</keyword>
<evidence type="ECO:0000256" key="5">
    <source>
        <dbReference type="ARBA" id="ARBA00022475"/>
    </source>
</evidence>
<dbReference type="AlphaFoldDB" id="A0A2M8KEG8"/>
<feature type="non-terminal residue" evidence="17">
    <location>
        <position position="1"/>
    </location>
</feature>
<evidence type="ECO:0000256" key="15">
    <source>
        <dbReference type="SAM" id="MobiDB-lite"/>
    </source>
</evidence>
<keyword evidence="7" id="KW-0479">Metal-binding</keyword>
<keyword evidence="13" id="KW-0811">Translocation</keyword>
<feature type="region of interest" description="Disordered" evidence="15">
    <location>
        <begin position="292"/>
        <end position="326"/>
    </location>
</feature>
<dbReference type="InterPro" id="IPR000185">
    <property type="entry name" value="SecA"/>
</dbReference>
<keyword evidence="10" id="KW-0067">ATP-binding</keyword>
<reference evidence="18" key="1">
    <citation type="submission" date="2017-09" db="EMBL/GenBank/DDBJ databases">
        <title>Depth-based differentiation of microbial function through sediment-hosted aquifers and enrichment of novel symbionts in the deep terrestrial subsurface.</title>
        <authorList>
            <person name="Probst A.J."/>
            <person name="Ladd B."/>
            <person name="Jarett J.K."/>
            <person name="Geller-Mcgrath D.E."/>
            <person name="Sieber C.M.K."/>
            <person name="Emerson J.B."/>
            <person name="Anantharaman K."/>
            <person name="Thomas B.C."/>
            <person name="Malmstrom R."/>
            <person name="Stieglmeier M."/>
            <person name="Klingl A."/>
            <person name="Woyke T."/>
            <person name="Ryan C.M."/>
            <person name="Banfield J.F."/>
        </authorList>
    </citation>
    <scope>NUCLEOTIDE SEQUENCE [LARGE SCALE GENOMIC DNA]</scope>
</reference>
<dbReference type="PANTHER" id="PTHR30612">
    <property type="entry name" value="SECA INNER MEMBRANE COMPONENT OF SEC PROTEIN SECRETION SYSTEM"/>
    <property type="match status" value="1"/>
</dbReference>
<dbReference type="GO" id="GO:0006605">
    <property type="term" value="P:protein targeting"/>
    <property type="evidence" value="ECO:0007669"/>
    <property type="project" value="InterPro"/>
</dbReference>
<dbReference type="InterPro" id="IPR004027">
    <property type="entry name" value="SEC_C_motif"/>
</dbReference>
<dbReference type="PANTHER" id="PTHR30612:SF0">
    <property type="entry name" value="CHLOROPLAST PROTEIN-TRANSPORTING ATPASE"/>
    <property type="match status" value="1"/>
</dbReference>
<evidence type="ECO:0000256" key="3">
    <source>
        <dbReference type="ARBA" id="ARBA00007650"/>
    </source>
</evidence>
<accession>A0A2M8KEG8</accession>
<feature type="domain" description="SecA family profile" evidence="16">
    <location>
        <begin position="1"/>
        <end position="66"/>
    </location>
</feature>
<comment type="subcellular location">
    <subcellularLocation>
        <location evidence="2">Membrane</location>
        <topology evidence="2">Peripheral membrane protein</topology>
    </subcellularLocation>
</comment>
<evidence type="ECO:0000256" key="1">
    <source>
        <dbReference type="ARBA" id="ARBA00001947"/>
    </source>
</evidence>
<keyword evidence="8" id="KW-0547">Nucleotide-binding</keyword>
<evidence type="ECO:0000256" key="2">
    <source>
        <dbReference type="ARBA" id="ARBA00004170"/>
    </source>
</evidence>
<evidence type="ECO:0000256" key="4">
    <source>
        <dbReference type="ARBA" id="ARBA00022448"/>
    </source>
</evidence>
<dbReference type="Pfam" id="PF21090">
    <property type="entry name" value="P-loop_SecA"/>
    <property type="match status" value="1"/>
</dbReference>
<dbReference type="GO" id="GO:0005886">
    <property type="term" value="C:plasma membrane"/>
    <property type="evidence" value="ECO:0007669"/>
    <property type="project" value="TreeGrafter"/>
</dbReference>
<dbReference type="GO" id="GO:0043952">
    <property type="term" value="P:protein transport by the Sec complex"/>
    <property type="evidence" value="ECO:0007669"/>
    <property type="project" value="TreeGrafter"/>
</dbReference>
<dbReference type="PROSITE" id="PS51196">
    <property type="entry name" value="SECA_MOTOR_DEAD"/>
    <property type="match status" value="1"/>
</dbReference>
<comment type="cofactor">
    <cofactor evidence="1">
        <name>Zn(2+)</name>
        <dbReference type="ChEBI" id="CHEBI:29105"/>
    </cofactor>
</comment>
<dbReference type="Gene3D" id="3.40.50.300">
    <property type="entry name" value="P-loop containing nucleotide triphosphate hydrolases"/>
    <property type="match status" value="1"/>
</dbReference>
<evidence type="ECO:0000256" key="11">
    <source>
        <dbReference type="ARBA" id="ARBA00022927"/>
    </source>
</evidence>
<comment type="caution">
    <text evidence="17">The sequence shown here is derived from an EMBL/GenBank/DDBJ whole genome shotgun (WGS) entry which is preliminary data.</text>
</comment>
<keyword evidence="5" id="KW-1003">Cell membrane</keyword>
<protein>
    <submittedName>
        <fullName evidence="17">Preprotein translocase subunit SecA</fullName>
    </submittedName>
</protein>
<evidence type="ECO:0000256" key="9">
    <source>
        <dbReference type="ARBA" id="ARBA00022833"/>
    </source>
</evidence>
<evidence type="ECO:0000256" key="7">
    <source>
        <dbReference type="ARBA" id="ARBA00022723"/>
    </source>
</evidence>
<evidence type="ECO:0000256" key="10">
    <source>
        <dbReference type="ARBA" id="ARBA00022840"/>
    </source>
</evidence>
<dbReference type="GO" id="GO:0031522">
    <property type="term" value="C:cell envelope Sec protein transport complex"/>
    <property type="evidence" value="ECO:0007669"/>
    <property type="project" value="TreeGrafter"/>
</dbReference>
<name>A0A2M8KEG8_9BACT</name>
<keyword evidence="6" id="KW-0963">Cytoplasm</keyword>
<dbReference type="InterPro" id="IPR036266">
    <property type="entry name" value="SecA_Wing/Scaffold_sf"/>
</dbReference>
<evidence type="ECO:0000256" key="8">
    <source>
        <dbReference type="ARBA" id="ARBA00022741"/>
    </source>
</evidence>
<gene>
    <name evidence="17" type="ORF">COU81_01345</name>
</gene>
<dbReference type="Proteomes" id="UP000231450">
    <property type="component" value="Unassembled WGS sequence"/>
</dbReference>
<proteinExistence type="inferred from homology"/>
<evidence type="ECO:0000313" key="17">
    <source>
        <dbReference type="EMBL" id="PJE58319.1"/>
    </source>
</evidence>
<dbReference type="GO" id="GO:0046872">
    <property type="term" value="F:metal ion binding"/>
    <property type="evidence" value="ECO:0007669"/>
    <property type="project" value="UniProtKB-KW"/>
</dbReference>